<dbReference type="OrthoDB" id="9809354at2"/>
<dbReference type="GO" id="GO:0006508">
    <property type="term" value="P:proteolysis"/>
    <property type="evidence" value="ECO:0007669"/>
    <property type="project" value="UniProtKB-KW"/>
</dbReference>
<comment type="catalytic activity">
    <reaction evidence="2 8">
        <text>Release of an N-terminal amino acid, preferentially leucine, but not glutamic or aspartic acids.</text>
        <dbReference type="EC" id="3.4.11.10"/>
    </reaction>
</comment>
<proteinExistence type="inferred from homology"/>
<feature type="binding site" evidence="8">
    <location>
        <position position="262"/>
    </location>
    <ligand>
        <name>Mn(2+)</name>
        <dbReference type="ChEBI" id="CHEBI:29035"/>
        <label>1</label>
    </ligand>
</feature>
<keyword evidence="8" id="KW-0963">Cytoplasm</keyword>
<dbReference type="SUPFAM" id="SSF52949">
    <property type="entry name" value="Macro domain-like"/>
    <property type="match status" value="1"/>
</dbReference>
<protein>
    <recommendedName>
        <fullName evidence="8">Probable cytosol aminopeptidase</fullName>
        <ecNumber evidence="8">3.4.11.1</ecNumber>
    </recommendedName>
    <alternativeName>
        <fullName evidence="8">Leucine aminopeptidase</fullName>
        <shortName evidence="8">LAP</shortName>
        <ecNumber evidence="8">3.4.11.10</ecNumber>
    </alternativeName>
    <alternativeName>
        <fullName evidence="8">Leucyl aminopeptidase</fullName>
    </alternativeName>
</protein>
<dbReference type="PRINTS" id="PR00481">
    <property type="entry name" value="LAMNOPPTDASE"/>
</dbReference>
<dbReference type="AlphaFoldDB" id="A0A5K7ZAN6"/>
<evidence type="ECO:0000256" key="7">
    <source>
        <dbReference type="ARBA" id="ARBA00023211"/>
    </source>
</evidence>
<evidence type="ECO:0000259" key="9">
    <source>
        <dbReference type="PROSITE" id="PS00631"/>
    </source>
</evidence>
<organism evidence="10 11">
    <name type="scientific">Desulfosarcina widdelii</name>
    <dbReference type="NCBI Taxonomy" id="947919"/>
    <lineage>
        <taxon>Bacteria</taxon>
        <taxon>Pseudomonadati</taxon>
        <taxon>Thermodesulfobacteriota</taxon>
        <taxon>Desulfobacteria</taxon>
        <taxon>Desulfobacterales</taxon>
        <taxon>Desulfosarcinaceae</taxon>
        <taxon>Desulfosarcina</taxon>
    </lineage>
</organism>
<name>A0A5K7ZAN6_9BACT</name>
<dbReference type="EC" id="3.4.11.1" evidence="8"/>
<feature type="binding site" evidence="8">
    <location>
        <position position="257"/>
    </location>
    <ligand>
        <name>Mn(2+)</name>
        <dbReference type="ChEBI" id="CHEBI:29035"/>
        <label>2</label>
    </ligand>
</feature>
<feature type="domain" description="Cytosol aminopeptidase" evidence="9">
    <location>
        <begin position="337"/>
        <end position="344"/>
    </location>
</feature>
<comment type="cofactor">
    <cofactor evidence="8">
        <name>Mn(2+)</name>
        <dbReference type="ChEBI" id="CHEBI:29035"/>
    </cofactor>
    <text evidence="8">Binds 2 manganese ions per subunit.</text>
</comment>
<keyword evidence="6 8" id="KW-0378">Hydrolase</keyword>
<feature type="binding site" evidence="8">
    <location>
        <position position="341"/>
    </location>
    <ligand>
        <name>Mn(2+)</name>
        <dbReference type="ChEBI" id="CHEBI:29035"/>
        <label>2</label>
    </ligand>
</feature>
<feature type="active site" evidence="8">
    <location>
        <position position="269"/>
    </location>
</feature>
<dbReference type="KEGG" id="dwd:DSCW_63330"/>
<gene>
    <name evidence="8 10" type="primary">pepA</name>
    <name evidence="10" type="ORF">DSCW_63330</name>
</gene>
<dbReference type="NCBIfam" id="NF002073">
    <property type="entry name" value="PRK00913.1-2"/>
    <property type="match status" value="1"/>
</dbReference>
<reference evidence="10 11" key="1">
    <citation type="submission" date="2019-11" db="EMBL/GenBank/DDBJ databases">
        <title>Comparative genomics of hydrocarbon-degrading Desulfosarcina strains.</title>
        <authorList>
            <person name="Watanabe M."/>
            <person name="Kojima H."/>
            <person name="Fukui M."/>
        </authorList>
    </citation>
    <scope>NUCLEOTIDE SEQUENCE [LARGE SCALE GENOMIC DNA]</scope>
    <source>
        <strain evidence="10 11">PP31</strain>
    </source>
</reference>
<feature type="active site" evidence="8">
    <location>
        <position position="343"/>
    </location>
</feature>
<dbReference type="InterPro" id="IPR043472">
    <property type="entry name" value="Macro_dom-like"/>
</dbReference>
<dbReference type="EMBL" id="AP021875">
    <property type="protein sequence ID" value="BBO78916.1"/>
    <property type="molecule type" value="Genomic_DNA"/>
</dbReference>
<evidence type="ECO:0000256" key="5">
    <source>
        <dbReference type="ARBA" id="ARBA00022670"/>
    </source>
</evidence>
<comment type="subcellular location">
    <subcellularLocation>
        <location evidence="8">Cytoplasm</location>
    </subcellularLocation>
</comment>
<comment type="catalytic activity">
    <reaction evidence="1 8">
        <text>Release of an N-terminal amino acid, Xaa-|-Yaa-, in which Xaa is preferably Leu, but may be other amino acids including Pro although not Arg or Lys, and Yaa may be Pro. Amino acid amides and methyl esters are also readily hydrolyzed, but rates on arylamides are exceedingly low.</text>
        <dbReference type="EC" id="3.4.11.1"/>
    </reaction>
</comment>
<keyword evidence="8" id="KW-0479">Metal-binding</keyword>
<dbReference type="InterPro" id="IPR008283">
    <property type="entry name" value="Peptidase_M17_N"/>
</dbReference>
<feature type="binding site" evidence="8">
    <location>
        <position position="339"/>
    </location>
    <ligand>
        <name>Mn(2+)</name>
        <dbReference type="ChEBI" id="CHEBI:29035"/>
        <label>1</label>
    </ligand>
</feature>
<keyword evidence="5 8" id="KW-0645">Protease</keyword>
<evidence type="ECO:0000256" key="6">
    <source>
        <dbReference type="ARBA" id="ARBA00022801"/>
    </source>
</evidence>
<dbReference type="NCBIfam" id="NF002074">
    <property type="entry name" value="PRK00913.1-4"/>
    <property type="match status" value="1"/>
</dbReference>
<dbReference type="Proteomes" id="UP000427769">
    <property type="component" value="Chromosome"/>
</dbReference>
<comment type="function">
    <text evidence="8">Presumably involved in the processing and regular turnover of intracellular proteins. Catalyzes the removal of unsubstituted N-terminal amino acids from various peptides.</text>
</comment>
<sequence length="489" mass="52307">MLELKSINLKRARVETLVVPVCEEEDIHSDPTVKALTSTAKELAEFKGKTGDRVTLFQPGGTKIERVVLFGVGKKEKVTLETLRAFTGKAVNFCIKAGLGTMTVATPTASAINLDPAALLKALMEGGLLSNHIFDRYKEKKERKPVRKIILMATAAQKKAHADLAGSVSAVCQGSIMAREWVTTPSNDKRPPAFAGMIQKTAKSAGLKTKVMDERWLKEQKFGAMLAVGQGSNAKPRLVALEYAPQDAKKTIVLVGKGVTFDSGGINLKPSGSIETMKMDMSGAAAVAGTLLAVARLKPSIRVVGVMPLVENMPSGTAIRPGDIVRSYAGKTIEIGNTDAEGRLILIDALAWAKEQYKPDAMIDLATLTGACVVALGEKIAGVFSKDRQLADAIVAAGETTHERCWPLPLPEDYMELLKNDFADLNNISSGRWGGAITAALFLSEFVGDTRWAHIDIAGPAWIKKASDYCGAGGTGFGVRLLCELLEKI</sequence>
<evidence type="ECO:0000313" key="10">
    <source>
        <dbReference type="EMBL" id="BBO78916.1"/>
    </source>
</evidence>
<dbReference type="EC" id="3.4.11.10" evidence="8"/>
<keyword evidence="7 8" id="KW-0464">Manganese</keyword>
<feature type="binding site" evidence="8">
    <location>
        <position position="262"/>
    </location>
    <ligand>
        <name>Mn(2+)</name>
        <dbReference type="ChEBI" id="CHEBI:29035"/>
        <label>2</label>
    </ligand>
</feature>
<dbReference type="PANTHER" id="PTHR11963">
    <property type="entry name" value="LEUCINE AMINOPEPTIDASE-RELATED"/>
    <property type="match status" value="1"/>
</dbReference>
<dbReference type="Pfam" id="PF00883">
    <property type="entry name" value="Peptidase_M17"/>
    <property type="match status" value="1"/>
</dbReference>
<keyword evidence="4 8" id="KW-0031">Aminopeptidase</keyword>
<dbReference type="PANTHER" id="PTHR11963:SF23">
    <property type="entry name" value="CYTOSOL AMINOPEPTIDASE"/>
    <property type="match status" value="1"/>
</dbReference>
<comment type="similarity">
    <text evidence="3 8">Belongs to the peptidase M17 family.</text>
</comment>
<dbReference type="GO" id="GO:0005737">
    <property type="term" value="C:cytoplasm"/>
    <property type="evidence" value="ECO:0007669"/>
    <property type="project" value="UniProtKB-SubCell"/>
</dbReference>
<feature type="binding site" evidence="8">
    <location>
        <position position="341"/>
    </location>
    <ligand>
        <name>Mn(2+)</name>
        <dbReference type="ChEBI" id="CHEBI:29035"/>
        <label>1</label>
    </ligand>
</feature>
<evidence type="ECO:0000256" key="2">
    <source>
        <dbReference type="ARBA" id="ARBA00000967"/>
    </source>
</evidence>
<feature type="binding site" evidence="8">
    <location>
        <position position="280"/>
    </location>
    <ligand>
        <name>Mn(2+)</name>
        <dbReference type="ChEBI" id="CHEBI:29035"/>
        <label>2</label>
    </ligand>
</feature>
<dbReference type="InterPro" id="IPR023042">
    <property type="entry name" value="Peptidase_M17_leu_NH2_pept"/>
</dbReference>
<dbReference type="GO" id="GO:0030145">
    <property type="term" value="F:manganese ion binding"/>
    <property type="evidence" value="ECO:0007669"/>
    <property type="project" value="UniProtKB-UniRule"/>
</dbReference>
<dbReference type="RefSeq" id="WP_155307499.1">
    <property type="nucleotide sequence ID" value="NZ_AP021875.1"/>
</dbReference>
<evidence type="ECO:0000256" key="4">
    <source>
        <dbReference type="ARBA" id="ARBA00022438"/>
    </source>
</evidence>
<dbReference type="SUPFAM" id="SSF53187">
    <property type="entry name" value="Zn-dependent exopeptidases"/>
    <property type="match status" value="1"/>
</dbReference>
<evidence type="ECO:0000256" key="8">
    <source>
        <dbReference type="HAMAP-Rule" id="MF_00181"/>
    </source>
</evidence>
<dbReference type="InterPro" id="IPR000819">
    <property type="entry name" value="Peptidase_M17_C"/>
</dbReference>
<evidence type="ECO:0000313" key="11">
    <source>
        <dbReference type="Proteomes" id="UP000427769"/>
    </source>
</evidence>
<dbReference type="Gene3D" id="3.40.630.10">
    <property type="entry name" value="Zn peptidases"/>
    <property type="match status" value="1"/>
</dbReference>
<accession>A0A5K7ZAN6</accession>
<evidence type="ECO:0000256" key="3">
    <source>
        <dbReference type="ARBA" id="ARBA00009528"/>
    </source>
</evidence>
<dbReference type="CDD" id="cd00433">
    <property type="entry name" value="Peptidase_M17"/>
    <property type="match status" value="1"/>
</dbReference>
<dbReference type="PROSITE" id="PS00631">
    <property type="entry name" value="CYTOSOL_AP"/>
    <property type="match status" value="1"/>
</dbReference>
<dbReference type="Pfam" id="PF02789">
    <property type="entry name" value="Peptidase_M17_N"/>
    <property type="match status" value="1"/>
</dbReference>
<dbReference type="InterPro" id="IPR011356">
    <property type="entry name" value="Leucine_aapep/pepB"/>
</dbReference>
<dbReference type="GO" id="GO:0070006">
    <property type="term" value="F:metalloaminopeptidase activity"/>
    <property type="evidence" value="ECO:0007669"/>
    <property type="project" value="InterPro"/>
</dbReference>
<dbReference type="Gene3D" id="3.40.220.10">
    <property type="entry name" value="Leucine Aminopeptidase, subunit E, domain 1"/>
    <property type="match status" value="1"/>
</dbReference>
<dbReference type="HAMAP" id="MF_00181">
    <property type="entry name" value="Cytosol_peptidase_M17"/>
    <property type="match status" value="1"/>
</dbReference>
<evidence type="ECO:0000256" key="1">
    <source>
        <dbReference type="ARBA" id="ARBA00000135"/>
    </source>
</evidence>
<keyword evidence="11" id="KW-1185">Reference proteome</keyword>